<dbReference type="PIRSF" id="PIRSF037081">
    <property type="entry name" value="P-loop_All4644_prd"/>
    <property type="match status" value="1"/>
</dbReference>
<organism evidence="1 2">
    <name type="scientific">Streptomyces durbertensis</name>
    <dbReference type="NCBI Taxonomy" id="2448886"/>
    <lineage>
        <taxon>Bacteria</taxon>
        <taxon>Bacillati</taxon>
        <taxon>Actinomycetota</taxon>
        <taxon>Actinomycetes</taxon>
        <taxon>Kitasatosporales</taxon>
        <taxon>Streptomycetaceae</taxon>
        <taxon>Streptomyces</taxon>
    </lineage>
</organism>
<dbReference type="InterPro" id="IPR027417">
    <property type="entry name" value="P-loop_NTPase"/>
</dbReference>
<sequence length="165" mass="17879">MNDVLNLPAGTLCALVGPPGSGKSTFAARFPDSWRVCLDVYRRLATDSEADQSATPVAAEIQNLLLEARLSRALNVLVDSTNVYGHVRAGLLARARYWQRPAVAVLFDLPLATVEAQNAGRDRVVPLHIVREHHQLLPTPDQLRAEGFASVHLASDLTATPGVLR</sequence>
<keyword evidence="2" id="KW-1185">Reference proteome</keyword>
<dbReference type="Proteomes" id="UP000766698">
    <property type="component" value="Unassembled WGS sequence"/>
</dbReference>
<dbReference type="SUPFAM" id="SSF52540">
    <property type="entry name" value="P-loop containing nucleoside triphosphate hydrolases"/>
    <property type="match status" value="1"/>
</dbReference>
<evidence type="ECO:0000313" key="2">
    <source>
        <dbReference type="Proteomes" id="UP000766698"/>
    </source>
</evidence>
<comment type="caution">
    <text evidence="1">The sequence shown here is derived from an EMBL/GenBank/DDBJ whole genome shotgun (WGS) entry which is preliminary data.</text>
</comment>
<evidence type="ECO:0000313" key="1">
    <source>
        <dbReference type="EMBL" id="MBB1244804.1"/>
    </source>
</evidence>
<accession>A0ABR6EHJ5</accession>
<gene>
    <name evidence="1" type="ORF">GL263_14690</name>
</gene>
<name>A0ABR6EHJ5_9ACTN</name>
<dbReference type="EMBL" id="WMLF01000197">
    <property type="protein sequence ID" value="MBB1244804.1"/>
    <property type="molecule type" value="Genomic_DNA"/>
</dbReference>
<dbReference type="RefSeq" id="WP_182856153.1">
    <property type="nucleotide sequence ID" value="NZ_WMLF01000197.1"/>
</dbReference>
<protein>
    <submittedName>
        <fullName evidence="1">AAA family ATPase</fullName>
    </submittedName>
</protein>
<dbReference type="Gene3D" id="3.40.50.300">
    <property type="entry name" value="P-loop containing nucleotide triphosphate hydrolases"/>
    <property type="match status" value="1"/>
</dbReference>
<dbReference type="InterPro" id="IPR017101">
    <property type="entry name" value="P-loop_ATP/GTP-bd_All4644_prd"/>
</dbReference>
<dbReference type="Pfam" id="PF13671">
    <property type="entry name" value="AAA_33"/>
    <property type="match status" value="1"/>
</dbReference>
<reference evidence="2" key="1">
    <citation type="journal article" date="2020" name="Syst. Appl. Microbiol.">
        <title>Streptomyces alkaliterrae sp. nov., isolated from an alkaline soil, and emended descriptions of Streptomyces alkaliphilus, Streptomyces calidiresistens and Streptomyces durbertensis.</title>
        <authorList>
            <person name="Swiecimska M."/>
            <person name="Golinska P."/>
            <person name="Nouioui I."/>
            <person name="Wypij M."/>
            <person name="Rai M."/>
            <person name="Sangal V."/>
            <person name="Goodfellow M."/>
        </authorList>
    </citation>
    <scope>NUCLEOTIDE SEQUENCE [LARGE SCALE GENOMIC DNA]</scope>
    <source>
        <strain evidence="2">DSM 104538</strain>
    </source>
</reference>
<proteinExistence type="predicted"/>